<proteinExistence type="predicted"/>
<dbReference type="EMBL" id="JAIWYP010000008">
    <property type="protein sequence ID" value="KAH3788116.1"/>
    <property type="molecule type" value="Genomic_DNA"/>
</dbReference>
<gene>
    <name evidence="1" type="ORF">DPMN_166247</name>
</gene>
<dbReference type="Proteomes" id="UP000828390">
    <property type="component" value="Unassembled WGS sequence"/>
</dbReference>
<protein>
    <submittedName>
        <fullName evidence="1">Uncharacterized protein</fullName>
    </submittedName>
</protein>
<sequence length="77" mass="8534">MISKADDTGNGVQRIPLSFSISRILSKADDNESCARKEARAEHATEEVARIHHLHGATIHHFAPPTETEAYSHFGRI</sequence>
<reference evidence="1" key="2">
    <citation type="submission" date="2020-11" db="EMBL/GenBank/DDBJ databases">
        <authorList>
            <person name="McCartney M.A."/>
            <person name="Auch B."/>
            <person name="Kono T."/>
            <person name="Mallez S."/>
            <person name="Becker A."/>
            <person name="Gohl D.M."/>
            <person name="Silverstein K.A.T."/>
            <person name="Koren S."/>
            <person name="Bechman K.B."/>
            <person name="Herman A."/>
            <person name="Abrahante J.E."/>
            <person name="Garbe J."/>
        </authorList>
    </citation>
    <scope>NUCLEOTIDE SEQUENCE</scope>
    <source>
        <strain evidence="1">Duluth1</strain>
        <tissue evidence="1">Whole animal</tissue>
    </source>
</reference>
<evidence type="ECO:0000313" key="2">
    <source>
        <dbReference type="Proteomes" id="UP000828390"/>
    </source>
</evidence>
<organism evidence="1 2">
    <name type="scientific">Dreissena polymorpha</name>
    <name type="common">Zebra mussel</name>
    <name type="synonym">Mytilus polymorpha</name>
    <dbReference type="NCBI Taxonomy" id="45954"/>
    <lineage>
        <taxon>Eukaryota</taxon>
        <taxon>Metazoa</taxon>
        <taxon>Spiralia</taxon>
        <taxon>Lophotrochozoa</taxon>
        <taxon>Mollusca</taxon>
        <taxon>Bivalvia</taxon>
        <taxon>Autobranchia</taxon>
        <taxon>Heteroconchia</taxon>
        <taxon>Euheterodonta</taxon>
        <taxon>Imparidentia</taxon>
        <taxon>Neoheterodontei</taxon>
        <taxon>Myida</taxon>
        <taxon>Dreissenoidea</taxon>
        <taxon>Dreissenidae</taxon>
        <taxon>Dreissena</taxon>
    </lineage>
</organism>
<dbReference type="AlphaFoldDB" id="A0A9D4EYH9"/>
<name>A0A9D4EYH9_DREPO</name>
<accession>A0A9D4EYH9</accession>
<reference evidence="1" key="1">
    <citation type="journal article" date="2019" name="bioRxiv">
        <title>The Genome of the Zebra Mussel, Dreissena polymorpha: A Resource for Invasive Species Research.</title>
        <authorList>
            <person name="McCartney M.A."/>
            <person name="Auch B."/>
            <person name="Kono T."/>
            <person name="Mallez S."/>
            <person name="Zhang Y."/>
            <person name="Obille A."/>
            <person name="Becker A."/>
            <person name="Abrahante J.E."/>
            <person name="Garbe J."/>
            <person name="Badalamenti J.P."/>
            <person name="Herman A."/>
            <person name="Mangelson H."/>
            <person name="Liachko I."/>
            <person name="Sullivan S."/>
            <person name="Sone E.D."/>
            <person name="Koren S."/>
            <person name="Silverstein K.A.T."/>
            <person name="Beckman K.B."/>
            <person name="Gohl D.M."/>
        </authorList>
    </citation>
    <scope>NUCLEOTIDE SEQUENCE</scope>
    <source>
        <strain evidence="1">Duluth1</strain>
        <tissue evidence="1">Whole animal</tissue>
    </source>
</reference>
<keyword evidence="2" id="KW-1185">Reference proteome</keyword>
<comment type="caution">
    <text evidence="1">The sequence shown here is derived from an EMBL/GenBank/DDBJ whole genome shotgun (WGS) entry which is preliminary data.</text>
</comment>
<evidence type="ECO:0000313" key="1">
    <source>
        <dbReference type="EMBL" id="KAH3788116.1"/>
    </source>
</evidence>